<evidence type="ECO:0000256" key="10">
    <source>
        <dbReference type="RuleBase" id="RU365087"/>
    </source>
</evidence>
<dbReference type="GO" id="GO:0043952">
    <property type="term" value="P:protein transport by the Sec complex"/>
    <property type="evidence" value="ECO:0007669"/>
    <property type="project" value="TreeGrafter"/>
</dbReference>
<keyword evidence="9 10" id="KW-0472">Membrane</keyword>
<comment type="similarity">
    <text evidence="2 10">Belongs to the SecG family.</text>
</comment>
<keyword evidence="4 10" id="KW-1003">Cell membrane</keyword>
<dbReference type="GO" id="GO:0065002">
    <property type="term" value="P:intracellular protein transmembrane transport"/>
    <property type="evidence" value="ECO:0007669"/>
    <property type="project" value="TreeGrafter"/>
</dbReference>
<organism evidence="12 13">
    <name type="scientific">Limisphaera ngatamarikiensis</name>
    <dbReference type="NCBI Taxonomy" id="1324935"/>
    <lineage>
        <taxon>Bacteria</taxon>
        <taxon>Pseudomonadati</taxon>
        <taxon>Verrucomicrobiota</taxon>
        <taxon>Verrucomicrobiia</taxon>
        <taxon>Limisphaerales</taxon>
        <taxon>Limisphaeraceae</taxon>
        <taxon>Limisphaera</taxon>
    </lineage>
</organism>
<dbReference type="EMBL" id="JAAKYA010000017">
    <property type="protein sequence ID" value="NGO38507.1"/>
    <property type="molecule type" value="Genomic_DNA"/>
</dbReference>
<feature type="compositionally biased region" description="Low complexity" evidence="11">
    <location>
        <begin position="129"/>
        <end position="142"/>
    </location>
</feature>
<feature type="compositionally biased region" description="Low complexity" evidence="11">
    <location>
        <begin position="105"/>
        <end position="123"/>
    </location>
</feature>
<dbReference type="PANTHER" id="PTHR34182">
    <property type="entry name" value="PROTEIN-EXPORT MEMBRANE PROTEIN SECG"/>
    <property type="match status" value="1"/>
</dbReference>
<feature type="compositionally biased region" description="Polar residues" evidence="11">
    <location>
        <begin position="87"/>
        <end position="97"/>
    </location>
</feature>
<comment type="caution">
    <text evidence="12">The sequence shown here is derived from an EMBL/GenBank/DDBJ whole genome shotgun (WGS) entry which is preliminary data.</text>
</comment>
<evidence type="ECO:0000256" key="8">
    <source>
        <dbReference type="ARBA" id="ARBA00023010"/>
    </source>
</evidence>
<dbReference type="GO" id="GO:0015450">
    <property type="term" value="F:protein-transporting ATPase activity"/>
    <property type="evidence" value="ECO:0007669"/>
    <property type="project" value="UniProtKB-UniRule"/>
</dbReference>
<dbReference type="RefSeq" id="WP_165106017.1">
    <property type="nucleotide sequence ID" value="NZ_JAAKYA010000017.1"/>
</dbReference>
<gene>
    <name evidence="12" type="primary">secG</name>
    <name evidence="12" type="ORF">G4L39_03720</name>
</gene>
<dbReference type="AlphaFoldDB" id="A0A6M1RM26"/>
<dbReference type="InterPro" id="IPR004692">
    <property type="entry name" value="SecG"/>
</dbReference>
<keyword evidence="7 10" id="KW-1133">Transmembrane helix</keyword>
<dbReference type="Pfam" id="PF03840">
    <property type="entry name" value="SecG"/>
    <property type="match status" value="1"/>
</dbReference>
<keyword evidence="6 10" id="KW-0653">Protein transport</keyword>
<keyword evidence="13" id="KW-1185">Reference proteome</keyword>
<feature type="region of interest" description="Disordered" evidence="11">
    <location>
        <begin position="86"/>
        <end position="152"/>
    </location>
</feature>
<keyword evidence="3 10" id="KW-0813">Transport</keyword>
<comment type="subcellular location">
    <subcellularLocation>
        <location evidence="1 10">Cell membrane</location>
        <topology evidence="1 10">Multi-pass membrane protein</topology>
    </subcellularLocation>
</comment>
<evidence type="ECO:0000256" key="5">
    <source>
        <dbReference type="ARBA" id="ARBA00022692"/>
    </source>
</evidence>
<sequence length="152" mass="15575">MGFFIGLLTFILVLNCLLLILLVLIQLPKKEAGAGLAFGGGATDALFGAGTGTVLTRVTKYCTALFFVLTIGLGLLQSAYHRRSTREFQQQLQTRTTAPLLPESGTPLPAATTTPTGLTNAPAAPEPTAPAVTPQGTTPSGVGTNGPGNPTP</sequence>
<evidence type="ECO:0000256" key="6">
    <source>
        <dbReference type="ARBA" id="ARBA00022927"/>
    </source>
</evidence>
<dbReference type="PRINTS" id="PR01651">
    <property type="entry name" value="SECGEXPORT"/>
</dbReference>
<evidence type="ECO:0000256" key="11">
    <source>
        <dbReference type="SAM" id="MobiDB-lite"/>
    </source>
</evidence>
<evidence type="ECO:0000256" key="3">
    <source>
        <dbReference type="ARBA" id="ARBA00022448"/>
    </source>
</evidence>
<comment type="function">
    <text evidence="10">Involved in protein export. Participates in an early event of protein translocation.</text>
</comment>
<dbReference type="GO" id="GO:0009306">
    <property type="term" value="P:protein secretion"/>
    <property type="evidence" value="ECO:0007669"/>
    <property type="project" value="UniProtKB-UniRule"/>
</dbReference>
<evidence type="ECO:0000256" key="9">
    <source>
        <dbReference type="ARBA" id="ARBA00023136"/>
    </source>
</evidence>
<evidence type="ECO:0000256" key="2">
    <source>
        <dbReference type="ARBA" id="ARBA00008445"/>
    </source>
</evidence>
<dbReference type="PANTHER" id="PTHR34182:SF1">
    <property type="entry name" value="PROTEIN-EXPORT MEMBRANE PROTEIN SECG"/>
    <property type="match status" value="1"/>
</dbReference>
<dbReference type="Proteomes" id="UP000477311">
    <property type="component" value="Unassembled WGS sequence"/>
</dbReference>
<dbReference type="GO" id="GO:0005886">
    <property type="term" value="C:plasma membrane"/>
    <property type="evidence" value="ECO:0007669"/>
    <property type="project" value="UniProtKB-SubCell"/>
</dbReference>
<evidence type="ECO:0000313" key="12">
    <source>
        <dbReference type="EMBL" id="NGO38507.1"/>
    </source>
</evidence>
<evidence type="ECO:0000256" key="7">
    <source>
        <dbReference type="ARBA" id="ARBA00022989"/>
    </source>
</evidence>
<evidence type="ECO:0000256" key="1">
    <source>
        <dbReference type="ARBA" id="ARBA00004651"/>
    </source>
</evidence>
<keyword evidence="5 10" id="KW-0812">Transmembrane</keyword>
<accession>A0A6M1RM26</accession>
<proteinExistence type="inferred from homology"/>
<keyword evidence="8 10" id="KW-0811">Translocation</keyword>
<feature type="transmembrane region" description="Helical" evidence="10">
    <location>
        <begin position="6"/>
        <end position="25"/>
    </location>
</feature>
<dbReference type="NCBIfam" id="TIGR00810">
    <property type="entry name" value="secG"/>
    <property type="match status" value="1"/>
</dbReference>
<protein>
    <recommendedName>
        <fullName evidence="10">Protein-export membrane protein SecG</fullName>
    </recommendedName>
</protein>
<name>A0A6M1RM26_9BACT</name>
<feature type="transmembrane region" description="Helical" evidence="10">
    <location>
        <begin position="58"/>
        <end position="76"/>
    </location>
</feature>
<evidence type="ECO:0000256" key="4">
    <source>
        <dbReference type="ARBA" id="ARBA00022475"/>
    </source>
</evidence>
<evidence type="ECO:0000313" key="13">
    <source>
        <dbReference type="Proteomes" id="UP000477311"/>
    </source>
</evidence>
<reference evidence="12 13" key="1">
    <citation type="submission" date="2020-02" db="EMBL/GenBank/DDBJ databases">
        <title>Draft genome sequence of Limisphaera ngatamarikiensis NGM72.4T, a thermophilic Verrucomicrobia grouped in subdivision 3.</title>
        <authorList>
            <person name="Carere C.R."/>
            <person name="Steen J."/>
            <person name="Hugenholtz P."/>
            <person name="Stott M.B."/>
        </authorList>
    </citation>
    <scope>NUCLEOTIDE SEQUENCE [LARGE SCALE GENOMIC DNA]</scope>
    <source>
        <strain evidence="12 13">NGM72.4</strain>
    </source>
</reference>